<dbReference type="Proteomes" id="UP000076078">
    <property type="component" value="Unassembled WGS sequence"/>
</dbReference>
<dbReference type="InParanoid" id="A0A152A6U7"/>
<evidence type="ECO:0000313" key="2">
    <source>
        <dbReference type="Proteomes" id="UP000076078"/>
    </source>
</evidence>
<dbReference type="OrthoDB" id="18482at2759"/>
<dbReference type="AlphaFoldDB" id="A0A152A6U7"/>
<keyword evidence="2" id="KW-1185">Reference proteome</keyword>
<organism evidence="1 2">
    <name type="scientific">Tieghemostelium lacteum</name>
    <name type="common">Slime mold</name>
    <name type="synonym">Dictyostelium lacteum</name>
    <dbReference type="NCBI Taxonomy" id="361077"/>
    <lineage>
        <taxon>Eukaryota</taxon>
        <taxon>Amoebozoa</taxon>
        <taxon>Evosea</taxon>
        <taxon>Eumycetozoa</taxon>
        <taxon>Dictyostelia</taxon>
        <taxon>Dictyosteliales</taxon>
        <taxon>Raperosteliaceae</taxon>
        <taxon>Tieghemostelium</taxon>
    </lineage>
</organism>
<name>A0A152A6U7_TIELA</name>
<proteinExistence type="predicted"/>
<reference evidence="1 2" key="1">
    <citation type="submission" date="2015-12" db="EMBL/GenBank/DDBJ databases">
        <title>Dictyostelia acquired genes for synthesis and detection of signals that induce cell-type specialization by lateral gene transfer from prokaryotes.</title>
        <authorList>
            <person name="Gloeckner G."/>
            <person name="Schaap P."/>
        </authorList>
    </citation>
    <scope>NUCLEOTIDE SEQUENCE [LARGE SCALE GENOMIC DNA]</scope>
    <source>
        <strain evidence="1 2">TK</strain>
    </source>
</reference>
<evidence type="ECO:0000313" key="1">
    <source>
        <dbReference type="EMBL" id="KYR01940.1"/>
    </source>
</evidence>
<dbReference type="EMBL" id="LODT01000004">
    <property type="protein sequence ID" value="KYR01940.1"/>
    <property type="molecule type" value="Genomic_DNA"/>
</dbReference>
<gene>
    <name evidence="1" type="ORF">DLAC_00730</name>
</gene>
<comment type="caution">
    <text evidence="1">The sequence shown here is derived from an EMBL/GenBank/DDBJ whole genome shotgun (WGS) entry which is preliminary data.</text>
</comment>
<sequence length="524" mass="60703">MTSFRLPNICLFKILNLILDIEYLPLKYKLSLCSISKSVFQYISKSQFTTLNLLKYQNIQCTEVIRHLSSPQCAIQYIYDLKLNIDTYSSTVKEHIRAIDKLKNYKLNSLYIIQKNYNFTLNLSDLSPLVNLKELTINVTDLISCPFVYFDPMYIPKITKLNLFFLRVSVNSQLIPNIIQLLKQVEQSIEDLYLFPGIRNNQLYQFLKSYAVGRLVKLRMNSYVPLDLLLNQKETLQDLDLGFVYQSSFTIQSSILEFIDQNQTLHTVSVSIGDSKAFNAMVRVINSKKNILHLSIRYQGNGHSTISSQDGAGYLVNGKEEFEFTHLHSLALTSDYHVIESFLISLSRQTLSTQSTLKHIDLKHLNFINCFVLPTYSLNYFLARNGTITKLEYGFNTSYLTESESEIISHFIANSKVLQEIIFNIYQFQNKLRPNKLSPKQTKLFSKLHESPTLQYIEIKLYSQTSKPLNKIKHLPKHPFILVKKTDKSLCFDRYGVDYDHKPSTIPTSTNNIFKNIKNKILKC</sequence>
<protein>
    <recommendedName>
        <fullName evidence="3">F-box domain-containing protein</fullName>
    </recommendedName>
</protein>
<evidence type="ECO:0008006" key="3">
    <source>
        <dbReference type="Google" id="ProtNLM"/>
    </source>
</evidence>
<accession>A0A152A6U7</accession>